<dbReference type="AlphaFoldDB" id="A0AAQ3L9T5"/>
<dbReference type="EMBL" id="CP136920">
    <property type="protein sequence ID" value="WOO40312.1"/>
    <property type="molecule type" value="Genomic_DNA"/>
</dbReference>
<dbReference type="RefSeq" id="WP_317832497.1">
    <property type="nucleotide sequence ID" value="NZ_CP136920.1"/>
</dbReference>
<accession>A0AAQ3L9T5</accession>
<evidence type="ECO:0000313" key="2">
    <source>
        <dbReference type="Proteomes" id="UP001304300"/>
    </source>
</evidence>
<dbReference type="Gene3D" id="1.50.10.100">
    <property type="entry name" value="Chondroitin AC/alginate lyase"/>
    <property type="match status" value="1"/>
</dbReference>
<name>A0AAQ3L9T5_9BACT</name>
<sequence length="796" mass="90566">MFSAIIVRGIFAIKVLGVTALSSHVHSLLEGQVLTEYTEISDLDNKLQQTWTREQYIDVYKHQLVLNRIDEDINKVIIRKEGLNRFKWVWLETAAALYEETGDAIYLDRVKTALLHEVQFPSTDIQFTLSRITFCYLKARDDIELADSERSDVEAMLAAHADACLSMESGTEMNRGIMNTLGLYRTSKLLPDHSNSASWRSKALENWNQGLMRTKDSNEDSTSYVELWLYNMMMAAYEIEPDPQDFFQQSWVKNIFERKLGLLNSFGMDFRISSSDQIQNPAIYEWAATIYRDGRYKWAAQRIFNFLRAQEAQANHVYREPVFLYTSDDIIPVQPNGNSYYSDRRYDQLFPDKLALRSGFGPAATFLSVNLFNGGGHGMADGSSVITLVDEYGLLLNPPARGEAYEQYQNILLFRKDGDPFPLGSIDNGTLRRTVVDLKGGNTATGGKDINLQSVTGMGLRFDANNPSAQNTLIQNVYLVSGTERTKISTTPQSYPVSNKWMNYQNSLGYPLDVSGHDYLEFEWSYDPIADPKNPTVWINSSSPVTTTRFYEFLLNNWRSSTVRYSKDFDDIHIASIEVDLFGYDGADHKQYRDIFILPNELIWIRDSFEYKGSDSGTFQIGPLWHVGDITGATNEWANTRSYSNLYSRSDLDRQYRLHAYGPRRDLLVLMPIRPGYPDQENSSNPETASYRNEIVFQKWSGTLHPGQRISFNSFLLPHEADLDTAELSTLADAVDLLSDNDEVAVVEYGDWTLIANPYGQTVDLPGGLRSKSNSIAYRLNDEEGVEVCYEADEPD</sequence>
<gene>
    <name evidence="1" type="ORF">RZN69_16965</name>
</gene>
<reference evidence="1 2" key="1">
    <citation type="submission" date="2023-10" db="EMBL/GenBank/DDBJ databases">
        <title>Rubellicoccus peritrichatus gen. nov., sp. nov., isolated from an algae of coral reef tank.</title>
        <authorList>
            <person name="Luo J."/>
        </authorList>
    </citation>
    <scope>NUCLEOTIDE SEQUENCE [LARGE SCALE GENOMIC DNA]</scope>
    <source>
        <strain evidence="1 2">CR14</strain>
    </source>
</reference>
<dbReference type="KEGG" id="puo:RZN69_16965"/>
<dbReference type="SUPFAM" id="SSF48230">
    <property type="entry name" value="Chondroitin AC/alginate lyase"/>
    <property type="match status" value="1"/>
</dbReference>
<dbReference type="InterPro" id="IPR008929">
    <property type="entry name" value="Chondroitin_lyas"/>
</dbReference>
<keyword evidence="2" id="KW-1185">Reference proteome</keyword>
<evidence type="ECO:0000313" key="1">
    <source>
        <dbReference type="EMBL" id="WOO40312.1"/>
    </source>
</evidence>
<dbReference type="Proteomes" id="UP001304300">
    <property type="component" value="Chromosome"/>
</dbReference>
<protein>
    <submittedName>
        <fullName evidence="1">Uncharacterized protein</fullName>
    </submittedName>
</protein>
<organism evidence="1 2">
    <name type="scientific">Rubellicoccus peritrichatus</name>
    <dbReference type="NCBI Taxonomy" id="3080537"/>
    <lineage>
        <taxon>Bacteria</taxon>
        <taxon>Pseudomonadati</taxon>
        <taxon>Verrucomicrobiota</taxon>
        <taxon>Opitutia</taxon>
        <taxon>Puniceicoccales</taxon>
        <taxon>Cerasicoccaceae</taxon>
        <taxon>Rubellicoccus</taxon>
    </lineage>
</organism>
<proteinExistence type="predicted"/>